<dbReference type="InterPro" id="IPR013783">
    <property type="entry name" value="Ig-like_fold"/>
</dbReference>
<feature type="region of interest" description="Disordered" evidence="2">
    <location>
        <begin position="451"/>
        <end position="473"/>
    </location>
</feature>
<dbReference type="InterPro" id="IPR001434">
    <property type="entry name" value="OmcB-like_DUF11"/>
</dbReference>
<feature type="domain" description="DUF11" evidence="3">
    <location>
        <begin position="688"/>
        <end position="801"/>
    </location>
</feature>
<comment type="similarity">
    <text evidence="1">Belongs to the TolB family.</text>
</comment>
<evidence type="ECO:0000313" key="4">
    <source>
        <dbReference type="EMBL" id="GIG93461.1"/>
    </source>
</evidence>
<dbReference type="Pfam" id="PF01345">
    <property type="entry name" value="DUF11"/>
    <property type="match status" value="2"/>
</dbReference>
<dbReference type="Pfam" id="PF07676">
    <property type="entry name" value="PD40"/>
    <property type="match status" value="5"/>
</dbReference>
<dbReference type="EMBL" id="BONX01000001">
    <property type="protein sequence ID" value="GIG93461.1"/>
    <property type="molecule type" value="Genomic_DNA"/>
</dbReference>
<accession>A0ABQ4EFG5</accession>
<evidence type="ECO:0000259" key="3">
    <source>
        <dbReference type="Pfam" id="PF01345"/>
    </source>
</evidence>
<gene>
    <name evidence="4" type="ORF">Pma05_00340</name>
</gene>
<keyword evidence="5" id="KW-1185">Reference proteome</keyword>
<dbReference type="InterPro" id="IPR011659">
    <property type="entry name" value="WD40"/>
</dbReference>
<evidence type="ECO:0000256" key="2">
    <source>
        <dbReference type="SAM" id="MobiDB-lite"/>
    </source>
</evidence>
<comment type="caution">
    <text evidence="4">The sequence shown here is derived from an EMBL/GenBank/DDBJ whole genome shotgun (WGS) entry which is preliminary data.</text>
</comment>
<dbReference type="Gene3D" id="2.120.10.60">
    <property type="entry name" value="Tricorn protease N-terminal domain"/>
    <property type="match status" value="1"/>
</dbReference>
<name>A0ABQ4EFG5_9ACTN</name>
<reference evidence="4 5" key="1">
    <citation type="submission" date="2021-01" db="EMBL/GenBank/DDBJ databases">
        <title>Whole genome shotgun sequence of Plantactinospora mayteni NBRC 109088.</title>
        <authorList>
            <person name="Komaki H."/>
            <person name="Tamura T."/>
        </authorList>
    </citation>
    <scope>NUCLEOTIDE SEQUENCE [LARGE SCALE GENOMIC DNA]</scope>
    <source>
        <strain evidence="4 5">NBRC 109088</strain>
    </source>
</reference>
<dbReference type="Gene3D" id="2.60.40.10">
    <property type="entry name" value="Immunoglobulins"/>
    <property type="match status" value="1"/>
</dbReference>
<dbReference type="PANTHER" id="PTHR36842:SF1">
    <property type="entry name" value="PROTEIN TOLB"/>
    <property type="match status" value="1"/>
</dbReference>
<dbReference type="SUPFAM" id="SSF82171">
    <property type="entry name" value="DPP6 N-terminal domain-like"/>
    <property type="match status" value="1"/>
</dbReference>
<organism evidence="4 5">
    <name type="scientific">Plantactinospora mayteni</name>
    <dbReference type="NCBI Taxonomy" id="566021"/>
    <lineage>
        <taxon>Bacteria</taxon>
        <taxon>Bacillati</taxon>
        <taxon>Actinomycetota</taxon>
        <taxon>Actinomycetes</taxon>
        <taxon>Micromonosporales</taxon>
        <taxon>Micromonosporaceae</taxon>
        <taxon>Plantactinospora</taxon>
    </lineage>
</organism>
<evidence type="ECO:0000313" key="5">
    <source>
        <dbReference type="Proteomes" id="UP000621500"/>
    </source>
</evidence>
<protein>
    <recommendedName>
        <fullName evidence="3">DUF11 domain-containing protein</fullName>
    </recommendedName>
</protein>
<feature type="compositionally biased region" description="Basic and acidic residues" evidence="2">
    <location>
        <begin position="455"/>
        <end position="464"/>
    </location>
</feature>
<dbReference type="SUPFAM" id="SSF69304">
    <property type="entry name" value="Tricorn protease N-terminal domain"/>
    <property type="match status" value="1"/>
</dbReference>
<proteinExistence type="inferred from homology"/>
<sequence length="1025" mass="106718">MAAPYTARPAEVHLRRMIGFPAVLAVLLVAAPPPTAGFVAQGRAAAPAPAPTAVPVPAPNADLSQRIAYAGTGHRSLGVIRGEGSAATAVPFFDTGPDHFDDEVSARGSAVTWVSRRDARSTEVYLRRGTGPVLRVTRNSTDESRPVLSPDGTRIAYSSAAGRADGGHDVFVVDADGGGSRRVTDGTGDNTWPTWSPEGTTLAFAGQRGNDSVPQIYRLPAEGGRITRVTAEPTGAAEPAWDPNPAHQRIAYTIGPSGPSPEVWLTAPDGTGRAQLLPAGWQARQPAWTADGATVAFVSRTLPDGETSGDVDRVYSVLVQEDVCECVVVPRLGEDRDVSHPTWYTAPGASSESLLVGRTSAPDRTTATLQDIRPNGVDPRDLRLPVLREDPGAIIDSRLLWEPVDGDPWFERQAYSPDGQQIAVSRFETVGGVRTERIWIVAADGRQPRLLPIEGRGRGDRETDPAWSPDGTRLALVRNSPGDGAEAPRTPSRIEVVDAGTGQRLLDLPIPDALAGLDDTQPAWSPDGTRLAFTRGTYRGDVSTHIWTANASDGLDQTDLTETICGSECPVVDDSAGYSPDGTRLVFNREADGLVLVDLADGGCRLLLPAGGGSCALPVPNRPDGPHQPRDVAWSPDGERLAFSARRAEDNNSPEALWSYDLADGTVGPLTGHLPGRQKEPTWQRRVDVAATVSAPAPSTVVGGRTSLRLAVTDQGPTAADDVRGTLRVPAGLSVTGLDTPVGDCVLATLRCALGRLGVGRTVEIRVDLVGTALGSFEVGWSVEASPTDADPSDNRAVTTVRVAPAPPGSPADPTLTVSVDPRPGYVGGTVTVTYTVRNAGGTTATGLRVRPGLPSGVPVGGPLANCPVDGCPVPDLAPGAAATVTGTLSPGAALSTTVRGTVTTTGGNTDPDNDTATAPLRVVAPRIVALPSIGPPGFVAAIRGLDFPPGRPVRLTWDVGITAAAAPVRPAADGTFTAQLLVLPKDRLGRRLAVATGTGFSPVSTPFLVVLPAQQPPGLLHRSW</sequence>
<feature type="domain" description="DUF11" evidence="3">
    <location>
        <begin position="816"/>
        <end position="919"/>
    </location>
</feature>
<dbReference type="InterPro" id="IPR011042">
    <property type="entry name" value="6-blade_b-propeller_TolB-like"/>
</dbReference>
<dbReference type="PANTHER" id="PTHR36842">
    <property type="entry name" value="PROTEIN TOLB HOMOLOG"/>
    <property type="match status" value="1"/>
</dbReference>
<dbReference type="Proteomes" id="UP000621500">
    <property type="component" value="Unassembled WGS sequence"/>
</dbReference>
<dbReference type="Gene3D" id="2.120.10.30">
    <property type="entry name" value="TolB, C-terminal domain"/>
    <property type="match status" value="2"/>
</dbReference>
<evidence type="ECO:0000256" key="1">
    <source>
        <dbReference type="ARBA" id="ARBA00009820"/>
    </source>
</evidence>